<evidence type="ECO:0000259" key="2">
    <source>
        <dbReference type="Pfam" id="PF19762"/>
    </source>
</evidence>
<feature type="transmembrane region" description="Helical" evidence="1">
    <location>
        <begin position="69"/>
        <end position="90"/>
    </location>
</feature>
<protein>
    <recommendedName>
        <fullName evidence="2">DUF6249 domain-containing protein</fullName>
    </recommendedName>
</protein>
<feature type="transmembrane region" description="Helical" evidence="1">
    <location>
        <begin position="6"/>
        <end position="26"/>
    </location>
</feature>
<sequence length="123" mass="13204">MQVTEMIIAGISILLPAVIVITAIIAQYKKKKKYYESVLKAVELGKNAEEIKQIFAIEKQKNNGNAIGFLRGGVIVSGIGIGLAGIALVISVTEVYAPSLFIIILGLALIAIYYLTKPKGKTK</sequence>
<comment type="caution">
    <text evidence="3">The sequence shown here is derived from an EMBL/GenBank/DDBJ whole genome shotgun (WGS) entry which is preliminary data.</text>
</comment>
<keyword evidence="1" id="KW-1133">Transmembrane helix</keyword>
<feature type="transmembrane region" description="Helical" evidence="1">
    <location>
        <begin position="96"/>
        <end position="115"/>
    </location>
</feature>
<evidence type="ECO:0000256" key="1">
    <source>
        <dbReference type="SAM" id="Phobius"/>
    </source>
</evidence>
<keyword evidence="1" id="KW-0812">Transmembrane</keyword>
<feature type="domain" description="DUF6249" evidence="2">
    <location>
        <begin position="8"/>
        <end position="117"/>
    </location>
</feature>
<proteinExistence type="predicted"/>
<dbReference type="InterPro" id="IPR046216">
    <property type="entry name" value="DUF6249"/>
</dbReference>
<dbReference type="AlphaFoldDB" id="X1P898"/>
<organism evidence="3">
    <name type="scientific">marine sediment metagenome</name>
    <dbReference type="NCBI Taxonomy" id="412755"/>
    <lineage>
        <taxon>unclassified sequences</taxon>
        <taxon>metagenomes</taxon>
        <taxon>ecological metagenomes</taxon>
    </lineage>
</organism>
<dbReference type="Pfam" id="PF19762">
    <property type="entry name" value="DUF6249"/>
    <property type="match status" value="1"/>
</dbReference>
<name>X1P898_9ZZZZ</name>
<dbReference type="EMBL" id="BARV01034979">
    <property type="protein sequence ID" value="GAI52507.1"/>
    <property type="molecule type" value="Genomic_DNA"/>
</dbReference>
<keyword evidence="1" id="KW-0472">Membrane</keyword>
<evidence type="ECO:0000313" key="3">
    <source>
        <dbReference type="EMBL" id="GAI52507.1"/>
    </source>
</evidence>
<accession>X1P898</accession>
<reference evidence="3" key="1">
    <citation type="journal article" date="2014" name="Front. Microbiol.">
        <title>High frequency of phylogenetically diverse reductive dehalogenase-homologous genes in deep subseafloor sedimentary metagenomes.</title>
        <authorList>
            <person name="Kawai M."/>
            <person name="Futagami T."/>
            <person name="Toyoda A."/>
            <person name="Takaki Y."/>
            <person name="Nishi S."/>
            <person name="Hori S."/>
            <person name="Arai W."/>
            <person name="Tsubouchi T."/>
            <person name="Morono Y."/>
            <person name="Uchiyama I."/>
            <person name="Ito T."/>
            <person name="Fujiyama A."/>
            <person name="Inagaki F."/>
            <person name="Takami H."/>
        </authorList>
    </citation>
    <scope>NUCLEOTIDE SEQUENCE</scope>
    <source>
        <strain evidence="3">Expedition CK06-06</strain>
    </source>
</reference>
<gene>
    <name evidence="3" type="ORF">S06H3_54649</name>
</gene>